<reference evidence="1 2" key="1">
    <citation type="submission" date="2022-01" db="EMBL/GenBank/DDBJ databases">
        <authorList>
            <person name="Xiong W."/>
            <person name="Schranz E."/>
        </authorList>
    </citation>
    <scope>NUCLEOTIDE SEQUENCE [LARGE SCALE GENOMIC DNA]</scope>
</reference>
<accession>A0AAU9PBQ7</accession>
<comment type="caution">
    <text evidence="1">The sequence shown here is derived from an EMBL/GenBank/DDBJ whole genome shotgun (WGS) entry which is preliminary data.</text>
</comment>
<sequence>MDVAREREDVSGGVEGLPECVDGGVDWFVGDDIGSCKRLHSNAVTVPLFWCSNPTTEIEHNRYSTSHISCSVFSFIHSTPHATFIRSDFS</sequence>
<proteinExistence type="predicted"/>
<evidence type="ECO:0000313" key="1">
    <source>
        <dbReference type="EMBL" id="CAH1447667.1"/>
    </source>
</evidence>
<evidence type="ECO:0000313" key="2">
    <source>
        <dbReference type="Proteomes" id="UP001157418"/>
    </source>
</evidence>
<name>A0AAU9PBQ7_9ASTR</name>
<dbReference type="Proteomes" id="UP001157418">
    <property type="component" value="Unassembled WGS sequence"/>
</dbReference>
<dbReference type="EMBL" id="CAKMRJ010005569">
    <property type="protein sequence ID" value="CAH1447667.1"/>
    <property type="molecule type" value="Genomic_DNA"/>
</dbReference>
<protein>
    <submittedName>
        <fullName evidence="1">Uncharacterized protein</fullName>
    </submittedName>
</protein>
<dbReference type="AlphaFoldDB" id="A0AAU9PBQ7"/>
<gene>
    <name evidence="1" type="ORF">LVIROSA_LOCUS33264</name>
</gene>
<organism evidence="1 2">
    <name type="scientific">Lactuca virosa</name>
    <dbReference type="NCBI Taxonomy" id="75947"/>
    <lineage>
        <taxon>Eukaryota</taxon>
        <taxon>Viridiplantae</taxon>
        <taxon>Streptophyta</taxon>
        <taxon>Embryophyta</taxon>
        <taxon>Tracheophyta</taxon>
        <taxon>Spermatophyta</taxon>
        <taxon>Magnoliopsida</taxon>
        <taxon>eudicotyledons</taxon>
        <taxon>Gunneridae</taxon>
        <taxon>Pentapetalae</taxon>
        <taxon>asterids</taxon>
        <taxon>campanulids</taxon>
        <taxon>Asterales</taxon>
        <taxon>Asteraceae</taxon>
        <taxon>Cichorioideae</taxon>
        <taxon>Cichorieae</taxon>
        <taxon>Lactucinae</taxon>
        <taxon>Lactuca</taxon>
    </lineage>
</organism>
<keyword evidence="2" id="KW-1185">Reference proteome</keyword>